<sequence>MHAKTDSEVTRLGPSPPHDSPTEKRPQHHEEREKGLPRRCYVLAFVLGFFILFSMFSLILWGASRPQNPKIEMKSTKFEQFKIQAGSDFSGLATEMITMNSTVKFTYRNTGTFFGVHVTTTPLDLSYSHITIASGTVPMYGGGSSLRSSIGTNSVPISLKLSFVVQTRAYVLGKLVKTKFYKKIECDITFDPTKLNVPSPSRNIARTID</sequence>
<gene>
    <name evidence="3" type="ORF">V6N11_060416</name>
</gene>
<feature type="region of interest" description="Disordered" evidence="1">
    <location>
        <begin position="1"/>
        <end position="33"/>
    </location>
</feature>
<evidence type="ECO:0000313" key="4">
    <source>
        <dbReference type="Proteomes" id="UP001396334"/>
    </source>
</evidence>
<keyword evidence="2" id="KW-0812">Transmembrane</keyword>
<evidence type="ECO:0008006" key="5">
    <source>
        <dbReference type="Google" id="ProtNLM"/>
    </source>
</evidence>
<keyword evidence="2" id="KW-1133">Transmembrane helix</keyword>
<comment type="caution">
    <text evidence="3">The sequence shown here is derived from an EMBL/GenBank/DDBJ whole genome shotgun (WGS) entry which is preliminary data.</text>
</comment>
<reference evidence="3 4" key="1">
    <citation type="journal article" date="2024" name="G3 (Bethesda)">
        <title>Genome assembly of Hibiscus sabdariffa L. provides insights into metabolisms of medicinal natural products.</title>
        <authorList>
            <person name="Kim T."/>
        </authorList>
    </citation>
    <scope>NUCLEOTIDE SEQUENCE [LARGE SCALE GENOMIC DNA]</scope>
    <source>
        <strain evidence="3">TK-2024</strain>
        <tissue evidence="3">Old leaves</tissue>
    </source>
</reference>
<keyword evidence="4" id="KW-1185">Reference proteome</keyword>
<dbReference type="PANTHER" id="PTHR31852">
    <property type="entry name" value="LATE EMBRYOGENESIS ABUNDANT (LEA) HYDROXYPROLINE-RICH GLYCOPROTEIN FAMILY"/>
    <property type="match status" value="1"/>
</dbReference>
<feature type="compositionally biased region" description="Basic and acidic residues" evidence="1">
    <location>
        <begin position="20"/>
        <end position="33"/>
    </location>
</feature>
<proteinExistence type="predicted"/>
<organism evidence="3 4">
    <name type="scientific">Hibiscus sabdariffa</name>
    <name type="common">roselle</name>
    <dbReference type="NCBI Taxonomy" id="183260"/>
    <lineage>
        <taxon>Eukaryota</taxon>
        <taxon>Viridiplantae</taxon>
        <taxon>Streptophyta</taxon>
        <taxon>Embryophyta</taxon>
        <taxon>Tracheophyta</taxon>
        <taxon>Spermatophyta</taxon>
        <taxon>Magnoliopsida</taxon>
        <taxon>eudicotyledons</taxon>
        <taxon>Gunneridae</taxon>
        <taxon>Pentapetalae</taxon>
        <taxon>rosids</taxon>
        <taxon>malvids</taxon>
        <taxon>Malvales</taxon>
        <taxon>Malvaceae</taxon>
        <taxon>Malvoideae</taxon>
        <taxon>Hibiscus</taxon>
    </lineage>
</organism>
<evidence type="ECO:0000313" key="3">
    <source>
        <dbReference type="EMBL" id="KAK9002838.1"/>
    </source>
</evidence>
<protein>
    <recommendedName>
        <fullName evidence="5">Late embryogenesis abundant protein LEA-2 subgroup domain-containing protein</fullName>
    </recommendedName>
</protein>
<keyword evidence="2" id="KW-0472">Membrane</keyword>
<accession>A0ABR2QQ95</accession>
<evidence type="ECO:0000256" key="2">
    <source>
        <dbReference type="SAM" id="Phobius"/>
    </source>
</evidence>
<dbReference type="EMBL" id="JBBPBN010000034">
    <property type="protein sequence ID" value="KAK9002838.1"/>
    <property type="molecule type" value="Genomic_DNA"/>
</dbReference>
<evidence type="ECO:0000256" key="1">
    <source>
        <dbReference type="SAM" id="MobiDB-lite"/>
    </source>
</evidence>
<dbReference type="Proteomes" id="UP001396334">
    <property type="component" value="Unassembled WGS sequence"/>
</dbReference>
<feature type="transmembrane region" description="Helical" evidence="2">
    <location>
        <begin position="40"/>
        <end position="63"/>
    </location>
</feature>
<name>A0ABR2QQ95_9ROSI</name>
<dbReference type="InterPro" id="IPR055301">
    <property type="entry name" value="Lea14-like_2"/>
</dbReference>